<accession>A0A6P2T4V0</accession>
<evidence type="ECO:0008006" key="3">
    <source>
        <dbReference type="Google" id="ProtNLM"/>
    </source>
</evidence>
<proteinExistence type="predicted"/>
<protein>
    <recommendedName>
        <fullName evidence="3">DNA-binding protein</fullName>
    </recommendedName>
</protein>
<gene>
    <name evidence="1" type="ORF">BLA13014_08002</name>
</gene>
<dbReference type="Proteomes" id="UP000494261">
    <property type="component" value="Unassembled WGS sequence"/>
</dbReference>
<sequence length="101" mass="11829">MLERLRQALVEPKKGTRSLSDEWLFLTDAAMEAGVSGATLIKWAESGTLERRKFKGWWRYHREAVRACAREYWKTQRFSRPTVPEWLKVELVSGDTNRMVA</sequence>
<evidence type="ECO:0000313" key="2">
    <source>
        <dbReference type="Proteomes" id="UP000494261"/>
    </source>
</evidence>
<evidence type="ECO:0000313" key="1">
    <source>
        <dbReference type="EMBL" id="VWC52575.1"/>
    </source>
</evidence>
<organism evidence="1 2">
    <name type="scientific">Burkholderia aenigmatica</name>
    <dbReference type="NCBI Taxonomy" id="2015348"/>
    <lineage>
        <taxon>Bacteria</taxon>
        <taxon>Pseudomonadati</taxon>
        <taxon>Pseudomonadota</taxon>
        <taxon>Betaproteobacteria</taxon>
        <taxon>Burkholderiales</taxon>
        <taxon>Burkholderiaceae</taxon>
        <taxon>Burkholderia</taxon>
        <taxon>Burkholderia cepacia complex</taxon>
    </lineage>
</organism>
<name>A0A6P2T4V0_9BURK</name>
<dbReference type="AlphaFoldDB" id="A0A6P2T4V0"/>
<reference evidence="1 2" key="1">
    <citation type="submission" date="2019-09" db="EMBL/GenBank/DDBJ databases">
        <authorList>
            <person name="Depoorter E."/>
        </authorList>
    </citation>
    <scope>NUCLEOTIDE SEQUENCE [LARGE SCALE GENOMIC DNA]</scope>
    <source>
        <strain evidence="1">LMG 13014</strain>
    </source>
</reference>
<dbReference type="EMBL" id="CABVQC010000105">
    <property type="protein sequence ID" value="VWC52575.1"/>
    <property type="molecule type" value="Genomic_DNA"/>
</dbReference>
<dbReference type="RefSeq" id="WP_175026482.1">
    <property type="nucleotide sequence ID" value="NZ_CABVQC010000105.1"/>
</dbReference>